<accession>A0A9J6CXN9</accession>
<dbReference type="EMBL" id="JABSTU010004988">
    <property type="protein sequence ID" value="KAH7950668.1"/>
    <property type="molecule type" value="Genomic_DNA"/>
</dbReference>
<comment type="caution">
    <text evidence="3">The sequence shown here is derived from an EMBL/GenBank/DDBJ whole genome shotgun (WGS) entry which is preliminary data.</text>
</comment>
<sequence length="370" mass="42004">MARDSLRLATSAVIKTPTWRSPKAACQHACGRKSRCTNGLSSAATRRRVRVSRPPHSCRTRLPVRAPDLLLRVEEIVFVKEQHHLYQSLPLDTKWTTAAANNWLQSELFVVTESKKLEHHLASLIDERKTIAMEIHIVEKQLKDPDMAQADRVEHDARLHELKSALKEHYDDIAKLQQKILDVDPDRHFKNFASNVTDITESRAIVRSLFEMLVAENMTTYTTAGKLREQERATAEGQKKIRQLQAEFQQAREDYDMKLTNLLKEHQEEKLVFLKHSANATLQSNPDLDTSIVEKLEGQELASVKGGRVAFFEDVSPVKKPKKKPETSNTGNKMSSFTFADLDTTIDFDSDGENDQEMTPTGFSAVNDAR</sequence>
<gene>
    <name evidence="3" type="ORF">HPB51_028300</name>
</gene>
<evidence type="ECO:0000313" key="3">
    <source>
        <dbReference type="EMBL" id="KAH7950668.1"/>
    </source>
</evidence>
<dbReference type="Proteomes" id="UP000821866">
    <property type="component" value="Unassembled WGS sequence"/>
</dbReference>
<evidence type="ECO:0000313" key="4">
    <source>
        <dbReference type="Proteomes" id="UP000821866"/>
    </source>
</evidence>
<feature type="coiled-coil region" evidence="1">
    <location>
        <begin position="227"/>
        <end position="261"/>
    </location>
</feature>
<dbReference type="VEuPathDB" id="VectorBase:LOC119163465"/>
<feature type="compositionally biased region" description="Polar residues" evidence="2">
    <location>
        <begin position="327"/>
        <end position="336"/>
    </location>
</feature>
<organism evidence="3 4">
    <name type="scientific">Rhipicephalus microplus</name>
    <name type="common">Cattle tick</name>
    <name type="synonym">Boophilus microplus</name>
    <dbReference type="NCBI Taxonomy" id="6941"/>
    <lineage>
        <taxon>Eukaryota</taxon>
        <taxon>Metazoa</taxon>
        <taxon>Ecdysozoa</taxon>
        <taxon>Arthropoda</taxon>
        <taxon>Chelicerata</taxon>
        <taxon>Arachnida</taxon>
        <taxon>Acari</taxon>
        <taxon>Parasitiformes</taxon>
        <taxon>Ixodida</taxon>
        <taxon>Ixodoidea</taxon>
        <taxon>Ixodidae</taxon>
        <taxon>Rhipicephalinae</taxon>
        <taxon>Rhipicephalus</taxon>
        <taxon>Boophilus</taxon>
    </lineage>
</organism>
<name>A0A9J6CXN9_RHIMP</name>
<feature type="region of interest" description="Disordered" evidence="2">
    <location>
        <begin position="346"/>
        <end position="370"/>
    </location>
</feature>
<reference evidence="3" key="2">
    <citation type="submission" date="2021-09" db="EMBL/GenBank/DDBJ databases">
        <authorList>
            <person name="Jia N."/>
            <person name="Wang J."/>
            <person name="Shi W."/>
            <person name="Du L."/>
            <person name="Sun Y."/>
            <person name="Zhan W."/>
            <person name="Jiang J."/>
            <person name="Wang Q."/>
            <person name="Zhang B."/>
            <person name="Ji P."/>
            <person name="Sakyi L.B."/>
            <person name="Cui X."/>
            <person name="Yuan T."/>
            <person name="Jiang B."/>
            <person name="Yang W."/>
            <person name="Lam T.T.-Y."/>
            <person name="Chang Q."/>
            <person name="Ding S."/>
            <person name="Wang X."/>
            <person name="Zhu J."/>
            <person name="Ruan X."/>
            <person name="Zhao L."/>
            <person name="Wei J."/>
            <person name="Que T."/>
            <person name="Du C."/>
            <person name="Cheng J."/>
            <person name="Dai P."/>
            <person name="Han X."/>
            <person name="Huang E."/>
            <person name="Gao Y."/>
            <person name="Liu J."/>
            <person name="Shao H."/>
            <person name="Ye R."/>
            <person name="Li L."/>
            <person name="Wei W."/>
            <person name="Wang X."/>
            <person name="Wang C."/>
            <person name="Huo Q."/>
            <person name="Li W."/>
            <person name="Guo W."/>
            <person name="Chen H."/>
            <person name="Chen S."/>
            <person name="Zhou L."/>
            <person name="Zhou L."/>
            <person name="Ni X."/>
            <person name="Tian J."/>
            <person name="Zhou Y."/>
            <person name="Sheng Y."/>
            <person name="Liu T."/>
            <person name="Pan Y."/>
            <person name="Xia L."/>
            <person name="Li J."/>
            <person name="Zhao F."/>
            <person name="Cao W."/>
        </authorList>
    </citation>
    <scope>NUCLEOTIDE SEQUENCE</scope>
    <source>
        <strain evidence="3">Rmic-2018</strain>
        <tissue evidence="3">Larvae</tissue>
    </source>
</reference>
<protein>
    <submittedName>
        <fullName evidence="3">Uncharacterized protein</fullName>
    </submittedName>
</protein>
<evidence type="ECO:0000256" key="2">
    <source>
        <dbReference type="SAM" id="MobiDB-lite"/>
    </source>
</evidence>
<dbReference type="AlphaFoldDB" id="A0A9J6CXN9"/>
<proteinExistence type="predicted"/>
<reference evidence="3" key="1">
    <citation type="journal article" date="2020" name="Cell">
        <title>Large-Scale Comparative Analyses of Tick Genomes Elucidate Their Genetic Diversity and Vector Capacities.</title>
        <authorList>
            <consortium name="Tick Genome and Microbiome Consortium (TIGMIC)"/>
            <person name="Jia N."/>
            <person name="Wang J."/>
            <person name="Shi W."/>
            <person name="Du L."/>
            <person name="Sun Y."/>
            <person name="Zhan W."/>
            <person name="Jiang J.F."/>
            <person name="Wang Q."/>
            <person name="Zhang B."/>
            <person name="Ji P."/>
            <person name="Bell-Sakyi L."/>
            <person name="Cui X.M."/>
            <person name="Yuan T.T."/>
            <person name="Jiang B.G."/>
            <person name="Yang W.F."/>
            <person name="Lam T.T."/>
            <person name="Chang Q.C."/>
            <person name="Ding S.J."/>
            <person name="Wang X.J."/>
            <person name="Zhu J.G."/>
            <person name="Ruan X.D."/>
            <person name="Zhao L."/>
            <person name="Wei J.T."/>
            <person name="Ye R.Z."/>
            <person name="Que T.C."/>
            <person name="Du C.H."/>
            <person name="Zhou Y.H."/>
            <person name="Cheng J.X."/>
            <person name="Dai P.F."/>
            <person name="Guo W.B."/>
            <person name="Han X.H."/>
            <person name="Huang E.J."/>
            <person name="Li L.F."/>
            <person name="Wei W."/>
            <person name="Gao Y.C."/>
            <person name="Liu J.Z."/>
            <person name="Shao H.Z."/>
            <person name="Wang X."/>
            <person name="Wang C.C."/>
            <person name="Yang T.C."/>
            <person name="Huo Q.B."/>
            <person name="Li W."/>
            <person name="Chen H.Y."/>
            <person name="Chen S.E."/>
            <person name="Zhou L.G."/>
            <person name="Ni X.B."/>
            <person name="Tian J.H."/>
            <person name="Sheng Y."/>
            <person name="Liu T."/>
            <person name="Pan Y.S."/>
            <person name="Xia L.Y."/>
            <person name="Li J."/>
            <person name="Zhao F."/>
            <person name="Cao W.C."/>
        </authorList>
    </citation>
    <scope>NUCLEOTIDE SEQUENCE</scope>
    <source>
        <strain evidence="3">Rmic-2018</strain>
    </source>
</reference>
<feature type="region of interest" description="Disordered" evidence="2">
    <location>
        <begin position="317"/>
        <end position="336"/>
    </location>
</feature>
<keyword evidence="1" id="KW-0175">Coiled coil</keyword>
<keyword evidence="4" id="KW-1185">Reference proteome</keyword>
<feature type="compositionally biased region" description="Acidic residues" evidence="2">
    <location>
        <begin position="346"/>
        <end position="356"/>
    </location>
</feature>
<evidence type="ECO:0000256" key="1">
    <source>
        <dbReference type="SAM" id="Coils"/>
    </source>
</evidence>